<evidence type="ECO:0000256" key="5">
    <source>
        <dbReference type="ARBA" id="ARBA00023242"/>
    </source>
</evidence>
<dbReference type="AlphaFoldDB" id="A0A9R1HL66"/>
<dbReference type="Gene3D" id="2.40.330.10">
    <property type="entry name" value="DNA-binding pseudobarrel domain"/>
    <property type="match status" value="1"/>
</dbReference>
<evidence type="ECO:0000313" key="7">
    <source>
        <dbReference type="EMBL" id="KAF7067365.1"/>
    </source>
</evidence>
<evidence type="ECO:0000256" key="6">
    <source>
        <dbReference type="SAM" id="MobiDB-lite"/>
    </source>
</evidence>
<dbReference type="InterPro" id="IPR015300">
    <property type="entry name" value="DNA-bd_pseudobarrel_sf"/>
</dbReference>
<protein>
    <recommendedName>
        <fullName evidence="8">TF-B3 domain-containing protein</fullName>
    </recommendedName>
</protein>
<proteinExistence type="predicted"/>
<feature type="non-terminal residue" evidence="7">
    <location>
        <position position="88"/>
    </location>
</feature>
<reference evidence="7" key="2">
    <citation type="submission" date="2020-03" db="EMBL/GenBank/DDBJ databases">
        <title>The second near-complete assembly of the hexaploid bread wheat (Triticum aestivum) genome.</title>
        <authorList>
            <person name="Zimin A.V."/>
            <person name="Puiu D."/>
            <person name="Shumante A."/>
            <person name="Alonge M."/>
            <person name="Salzberg S.L."/>
        </authorList>
    </citation>
    <scope>NUCLEOTIDE SEQUENCE</scope>
    <source>
        <tissue evidence="7">Leaf</tissue>
    </source>
</reference>
<feature type="region of interest" description="Disordered" evidence="6">
    <location>
        <begin position="1"/>
        <end position="26"/>
    </location>
</feature>
<dbReference type="GO" id="GO:0005634">
    <property type="term" value="C:nucleus"/>
    <property type="evidence" value="ECO:0007669"/>
    <property type="project" value="UniProtKB-SubCell"/>
</dbReference>
<dbReference type="OrthoDB" id="1688597at2759"/>
<dbReference type="SUPFAM" id="SSF101936">
    <property type="entry name" value="DNA-binding pseudobarrel domain"/>
    <property type="match status" value="1"/>
</dbReference>
<feature type="non-terminal residue" evidence="7">
    <location>
        <position position="1"/>
    </location>
</feature>
<accession>A0A9R1HL66</accession>
<keyword evidence="3" id="KW-0238">DNA-binding</keyword>
<keyword evidence="4" id="KW-0804">Transcription</keyword>
<comment type="subcellular location">
    <subcellularLocation>
        <location evidence="1">Nucleus</location>
    </subcellularLocation>
</comment>
<evidence type="ECO:0000256" key="4">
    <source>
        <dbReference type="ARBA" id="ARBA00023163"/>
    </source>
</evidence>
<keyword evidence="5" id="KW-0539">Nucleus</keyword>
<sequence>PDRGLRLGVSPDQTRTPPPPAGGRREVSKCRLGFTKHEKTWRIHNEWAKFISDVGLEKDDICLFELTDTLSLTLKVHVIRKSDIPTSM</sequence>
<gene>
    <name evidence="7" type="ORF">CFC21_073263</name>
</gene>
<evidence type="ECO:0008006" key="8">
    <source>
        <dbReference type="Google" id="ProtNLM"/>
    </source>
</evidence>
<dbReference type="GO" id="GO:0003677">
    <property type="term" value="F:DNA binding"/>
    <property type="evidence" value="ECO:0007669"/>
    <property type="project" value="UniProtKB-KW"/>
</dbReference>
<evidence type="ECO:0000256" key="1">
    <source>
        <dbReference type="ARBA" id="ARBA00004123"/>
    </source>
</evidence>
<evidence type="ECO:0000256" key="3">
    <source>
        <dbReference type="ARBA" id="ARBA00023125"/>
    </source>
</evidence>
<dbReference type="Proteomes" id="UP000815260">
    <property type="component" value="Chromosome 5B"/>
</dbReference>
<name>A0A9R1HL66_WHEAT</name>
<dbReference type="EMBL" id="CM022224">
    <property type="protein sequence ID" value="KAF7067365.1"/>
    <property type="molecule type" value="Genomic_DNA"/>
</dbReference>
<keyword evidence="2" id="KW-0805">Transcription regulation</keyword>
<evidence type="ECO:0000256" key="2">
    <source>
        <dbReference type="ARBA" id="ARBA00023015"/>
    </source>
</evidence>
<comment type="caution">
    <text evidence="7">The sequence shown here is derived from an EMBL/GenBank/DDBJ whole genome shotgun (WGS) entry which is preliminary data.</text>
</comment>
<reference evidence="7" key="1">
    <citation type="journal article" date="2017" name="Gigascience">
        <title>The first near-complete assembly of the hexaploid bread wheat genome, Triticum aestivum.</title>
        <authorList>
            <person name="Zimin A.V."/>
            <person name="Puiu D."/>
            <person name="Hall R."/>
            <person name="Kingan S."/>
            <person name="Clavijo B.J."/>
            <person name="Salzberg S.L."/>
        </authorList>
    </citation>
    <scope>NUCLEOTIDE SEQUENCE</scope>
    <source>
        <tissue evidence="7">Leaf</tissue>
    </source>
</reference>
<organism evidence="7">
    <name type="scientific">Triticum aestivum</name>
    <name type="common">Wheat</name>
    <dbReference type="NCBI Taxonomy" id="4565"/>
    <lineage>
        <taxon>Eukaryota</taxon>
        <taxon>Viridiplantae</taxon>
        <taxon>Streptophyta</taxon>
        <taxon>Embryophyta</taxon>
        <taxon>Tracheophyta</taxon>
        <taxon>Spermatophyta</taxon>
        <taxon>Magnoliopsida</taxon>
        <taxon>Liliopsida</taxon>
        <taxon>Poales</taxon>
        <taxon>Poaceae</taxon>
        <taxon>BOP clade</taxon>
        <taxon>Pooideae</taxon>
        <taxon>Triticodae</taxon>
        <taxon>Triticeae</taxon>
        <taxon>Triticinae</taxon>
        <taxon>Triticum</taxon>
    </lineage>
</organism>